<dbReference type="InterPro" id="IPR012340">
    <property type="entry name" value="NA-bd_OB-fold"/>
</dbReference>
<dbReference type="GeneID" id="6077028"/>
<evidence type="ECO:0000256" key="7">
    <source>
        <dbReference type="ARBA" id="ARBA00023242"/>
    </source>
</evidence>
<dbReference type="InParanoid" id="B0DBG9"/>
<accession>B0DBG9</accession>
<evidence type="ECO:0000256" key="1">
    <source>
        <dbReference type="ARBA" id="ARBA00004123"/>
    </source>
</evidence>
<evidence type="ECO:0000256" key="4">
    <source>
        <dbReference type="ARBA" id="ARBA00022454"/>
    </source>
</evidence>
<dbReference type="Proteomes" id="UP000001194">
    <property type="component" value="Unassembled WGS sequence"/>
</dbReference>
<dbReference type="EMBL" id="DS547102">
    <property type="protein sequence ID" value="EDR08184.1"/>
    <property type="molecule type" value="Genomic_DNA"/>
</dbReference>
<organism evidence="11">
    <name type="scientific">Laccaria bicolor (strain S238N-H82 / ATCC MYA-4686)</name>
    <name type="common">Bicoloured deceiver</name>
    <name type="synonym">Laccaria laccata var. bicolor</name>
    <dbReference type="NCBI Taxonomy" id="486041"/>
    <lineage>
        <taxon>Eukaryota</taxon>
        <taxon>Fungi</taxon>
        <taxon>Dikarya</taxon>
        <taxon>Basidiomycota</taxon>
        <taxon>Agaricomycotina</taxon>
        <taxon>Agaricomycetes</taxon>
        <taxon>Agaricomycetidae</taxon>
        <taxon>Agaricales</taxon>
        <taxon>Agaricineae</taxon>
        <taxon>Hydnangiaceae</taxon>
        <taxon>Laccaria</taxon>
    </lineage>
</organism>
<evidence type="ECO:0000256" key="8">
    <source>
        <dbReference type="ARBA" id="ARBA00030039"/>
    </source>
</evidence>
<keyword evidence="6" id="KW-0238">DNA-binding</keyword>
<dbReference type="PANTHER" id="PTHR13989:SF33">
    <property type="entry name" value="CST COMPLEX SUBUNIT STN1"/>
    <property type="match status" value="1"/>
</dbReference>
<dbReference type="InterPro" id="IPR040260">
    <property type="entry name" value="RFA2-like"/>
</dbReference>
<feature type="compositionally biased region" description="Basic and acidic residues" evidence="9">
    <location>
        <begin position="424"/>
        <end position="437"/>
    </location>
</feature>
<feature type="region of interest" description="Disordered" evidence="9">
    <location>
        <begin position="16"/>
        <end position="35"/>
    </location>
</feature>
<dbReference type="AlphaFoldDB" id="B0DBG9"/>
<dbReference type="Gene3D" id="2.40.50.140">
    <property type="entry name" value="Nucleic acid-binding proteins"/>
    <property type="match status" value="1"/>
</dbReference>
<evidence type="ECO:0000256" key="9">
    <source>
        <dbReference type="SAM" id="MobiDB-lite"/>
    </source>
</evidence>
<feature type="region of interest" description="Disordered" evidence="9">
    <location>
        <begin position="204"/>
        <end position="262"/>
    </location>
</feature>
<dbReference type="STRING" id="486041.B0DBG9"/>
<evidence type="ECO:0000256" key="2">
    <source>
        <dbReference type="ARBA" id="ARBA00004574"/>
    </source>
</evidence>
<proteinExistence type="predicted"/>
<evidence type="ECO:0000256" key="5">
    <source>
        <dbReference type="ARBA" id="ARBA00022895"/>
    </source>
</evidence>
<evidence type="ECO:0000313" key="11">
    <source>
        <dbReference type="Proteomes" id="UP000001194"/>
    </source>
</evidence>
<name>B0DBG9_LACBS</name>
<keyword evidence="5" id="KW-0779">Telomere</keyword>
<dbReference type="OrthoDB" id="77828at2759"/>
<evidence type="ECO:0000313" key="10">
    <source>
        <dbReference type="EMBL" id="EDR08184.1"/>
    </source>
</evidence>
<keyword evidence="4" id="KW-0158">Chromosome</keyword>
<evidence type="ECO:0000256" key="3">
    <source>
        <dbReference type="ARBA" id="ARBA00017411"/>
    </source>
</evidence>
<dbReference type="HOGENOM" id="CLU_019576_0_0_1"/>
<keyword evidence="11" id="KW-1185">Reference proteome</keyword>
<dbReference type="SUPFAM" id="SSF50249">
    <property type="entry name" value="Nucleic acid-binding proteins"/>
    <property type="match status" value="1"/>
</dbReference>
<dbReference type="GO" id="GO:0005634">
    <property type="term" value="C:nucleus"/>
    <property type="evidence" value="ECO:0007669"/>
    <property type="project" value="UniProtKB-SubCell"/>
</dbReference>
<dbReference type="KEGG" id="lbc:LACBIDRAFT_297563"/>
<protein>
    <recommendedName>
        <fullName evidence="3">CST complex subunit STN1</fullName>
    </recommendedName>
    <alternativeName>
        <fullName evidence="8">Suppressor of cdc thirteen homolog</fullName>
    </alternativeName>
</protein>
<gene>
    <name evidence="10" type="ORF">LACBIDRAFT_297563</name>
</gene>
<dbReference type="GO" id="GO:0000781">
    <property type="term" value="C:chromosome, telomeric region"/>
    <property type="evidence" value="ECO:0007669"/>
    <property type="project" value="UniProtKB-SubCell"/>
</dbReference>
<sequence length="624" mass="68849">MSYAVDSTALRLKPTSSELTTHKKRQRPSETTAVPSTKDIWTWTLTSEATAPCHVRDVFEMIENPEDYDFYWLGRVPCRNVRLVGLVIGVSVYPKKIVYSIDDGTAVVDCTHSQTPSPLKNRTQNVAKSGEVKKACLPPMPTPKAEVGDFIQVVGRVQKRFERQVVVSQLSRSSPNGELEHCRLVRGLHITSYSLLSPFAIPSSGSPHHESNGVLKHSPPTKRTFSPSPAPQSSPPTSVASSPAKSSVTQLSPRKLRHPSRLHSKDFTANTFRIYMKHYMDNLPDLVSPIYQVESLSDCESDAQIGRSLAQTPASPTKRSQFDSAVVRNTEDFATPRPVIKVVEHTPRPRIRPLTFAGVDLSSSTSAVPRVTSSVPVTRVQGPPTTTSTATAIASPRGFSLSYLRRVPELSLLARKVTEAEARRRVREERKKPKEAAEAVGGATSNRFRSSKSIPIPEDRLAGKMKRLFEWAIRALHKEGSIVLWDGPVHPCASVSADDTSRLWKANNSTMSNMTANSTLFSSSSLAGLSQLEDDDGYLSDPQEGEEAYSPVTPDYLTEHVEKAMKGMRPTGRGQITVDGILRALKKDDRWRNLGSWSVGDTLELMCKHGRLRELGHGIWDLVS</sequence>
<dbReference type="GO" id="GO:0003677">
    <property type="term" value="F:DNA binding"/>
    <property type="evidence" value="ECO:0007669"/>
    <property type="project" value="UniProtKB-KW"/>
</dbReference>
<dbReference type="RefSeq" id="XP_001881254.1">
    <property type="nucleotide sequence ID" value="XM_001881219.1"/>
</dbReference>
<comment type="subcellular location">
    <subcellularLocation>
        <location evidence="2">Chromosome</location>
        <location evidence="2">Telomere</location>
    </subcellularLocation>
    <subcellularLocation>
        <location evidence="1">Nucleus</location>
    </subcellularLocation>
</comment>
<keyword evidence="7" id="KW-0539">Nucleus</keyword>
<feature type="compositionally biased region" description="Low complexity" evidence="9">
    <location>
        <begin position="235"/>
        <end position="247"/>
    </location>
</feature>
<reference evidence="10 11" key="1">
    <citation type="journal article" date="2008" name="Nature">
        <title>The genome of Laccaria bicolor provides insights into mycorrhizal symbiosis.</title>
        <authorList>
            <person name="Martin F."/>
            <person name="Aerts A."/>
            <person name="Ahren D."/>
            <person name="Brun A."/>
            <person name="Danchin E.G.J."/>
            <person name="Duchaussoy F."/>
            <person name="Gibon J."/>
            <person name="Kohler A."/>
            <person name="Lindquist E."/>
            <person name="Pereda V."/>
            <person name="Salamov A."/>
            <person name="Shapiro H.J."/>
            <person name="Wuyts J."/>
            <person name="Blaudez D."/>
            <person name="Buee M."/>
            <person name="Brokstein P."/>
            <person name="Canbaeck B."/>
            <person name="Cohen D."/>
            <person name="Courty P.E."/>
            <person name="Coutinho P.M."/>
            <person name="Delaruelle C."/>
            <person name="Detter J.C."/>
            <person name="Deveau A."/>
            <person name="DiFazio S."/>
            <person name="Duplessis S."/>
            <person name="Fraissinet-Tachet L."/>
            <person name="Lucic E."/>
            <person name="Frey-Klett P."/>
            <person name="Fourrey C."/>
            <person name="Feussner I."/>
            <person name="Gay G."/>
            <person name="Grimwood J."/>
            <person name="Hoegger P.J."/>
            <person name="Jain P."/>
            <person name="Kilaru S."/>
            <person name="Labbe J."/>
            <person name="Lin Y.C."/>
            <person name="Legue V."/>
            <person name="Le Tacon F."/>
            <person name="Marmeisse R."/>
            <person name="Melayah D."/>
            <person name="Montanini B."/>
            <person name="Muratet M."/>
            <person name="Nehls U."/>
            <person name="Niculita-Hirzel H."/>
            <person name="Oudot-Le Secq M.P."/>
            <person name="Peter M."/>
            <person name="Quesneville H."/>
            <person name="Rajashekar B."/>
            <person name="Reich M."/>
            <person name="Rouhier N."/>
            <person name="Schmutz J."/>
            <person name="Yin T."/>
            <person name="Chalot M."/>
            <person name="Henrissat B."/>
            <person name="Kuees U."/>
            <person name="Lucas S."/>
            <person name="Van de Peer Y."/>
            <person name="Podila G.K."/>
            <person name="Polle A."/>
            <person name="Pukkila P.J."/>
            <person name="Richardson P.M."/>
            <person name="Rouze P."/>
            <person name="Sanders I.R."/>
            <person name="Stajich J.E."/>
            <person name="Tunlid A."/>
            <person name="Tuskan G."/>
            <person name="Grigoriev I.V."/>
        </authorList>
    </citation>
    <scope>NUCLEOTIDE SEQUENCE [LARGE SCALE GENOMIC DNA]</scope>
    <source>
        <strain evidence="11">S238N-H82 / ATCC MYA-4686</strain>
    </source>
</reference>
<feature type="region of interest" description="Disordered" evidence="9">
    <location>
        <begin position="424"/>
        <end position="451"/>
    </location>
</feature>
<evidence type="ECO:0000256" key="6">
    <source>
        <dbReference type="ARBA" id="ARBA00023125"/>
    </source>
</evidence>
<dbReference type="PANTHER" id="PTHR13989">
    <property type="entry name" value="REPLICATION PROTEIN A-RELATED"/>
    <property type="match status" value="1"/>
</dbReference>